<gene>
    <name evidence="1" type="ORF">ETEE_3880</name>
</gene>
<dbReference type="KEGG" id="ete:ETEE_3880"/>
<dbReference type="HOGENOM" id="CLU_2915123_0_0_6"/>
<evidence type="ECO:0000313" key="1">
    <source>
        <dbReference type="EMBL" id="AIJ10290.1"/>
    </source>
</evidence>
<dbReference type="Proteomes" id="UP000028681">
    <property type="component" value="Chromosome"/>
</dbReference>
<evidence type="ECO:0000313" key="2">
    <source>
        <dbReference type="Proteomes" id="UP000028681"/>
    </source>
</evidence>
<accession>A0A076LNX0</accession>
<proteinExistence type="predicted"/>
<dbReference type="AlphaFoldDB" id="A0A076LNX0"/>
<dbReference type="EMBL" id="CP006664">
    <property type="protein sequence ID" value="AIJ10290.1"/>
    <property type="molecule type" value="Genomic_DNA"/>
</dbReference>
<organism evidence="1 2">
    <name type="scientific">Edwardsiella anguillarum ET080813</name>
    <dbReference type="NCBI Taxonomy" id="667120"/>
    <lineage>
        <taxon>Bacteria</taxon>
        <taxon>Pseudomonadati</taxon>
        <taxon>Pseudomonadota</taxon>
        <taxon>Gammaproteobacteria</taxon>
        <taxon>Enterobacterales</taxon>
        <taxon>Hafniaceae</taxon>
        <taxon>Edwardsiella</taxon>
    </lineage>
</organism>
<reference evidence="1 2" key="1">
    <citation type="journal article" date="2012" name="PLoS ONE">
        <title>Edwardsiella comparative phylogenomics reveal the new intra/inter-species taxonomic relationships, virulence evolution and niche adaptation mechanisms.</title>
        <authorList>
            <person name="Yang M."/>
            <person name="Lv Y."/>
            <person name="Xiao J."/>
            <person name="Wu H."/>
            <person name="Zheng H."/>
            <person name="Liu Q."/>
            <person name="Zhang Y."/>
            <person name="Wang Q."/>
        </authorList>
    </citation>
    <scope>NUCLEOTIDE SEQUENCE [LARGE SCALE GENOMIC DNA]</scope>
    <source>
        <strain evidence="2">080813</strain>
    </source>
</reference>
<name>A0A076LNX0_9GAMM</name>
<protein>
    <submittedName>
        <fullName evidence="1">Uncharacterized protein</fullName>
    </submittedName>
</protein>
<sequence length="61" mass="7243">MAQKRPHCGLLLQDVDKMKLNIKYYKFHCIMIYTQIFQTAEYGFLTQFTKWQSHLSTLLGA</sequence>